<keyword evidence="7" id="KW-1185">Reference proteome</keyword>
<feature type="transmembrane region" description="Helical" evidence="5">
    <location>
        <begin position="97"/>
        <end position="115"/>
    </location>
</feature>
<dbReference type="OrthoDB" id="6506682at2759"/>
<protein>
    <recommendedName>
        <fullName evidence="8">Amino acid transporter</fullName>
    </recommendedName>
</protein>
<dbReference type="Gene3D" id="1.20.1740.10">
    <property type="entry name" value="Amino acid/polyamine transporter I"/>
    <property type="match status" value="1"/>
</dbReference>
<name>A0A9J6H1K5_HAELO</name>
<dbReference type="OMA" id="AFARKTW"/>
<evidence type="ECO:0000256" key="5">
    <source>
        <dbReference type="SAM" id="Phobius"/>
    </source>
</evidence>
<feature type="transmembrane region" description="Helical" evidence="5">
    <location>
        <begin position="20"/>
        <end position="47"/>
    </location>
</feature>
<gene>
    <name evidence="6" type="ORF">HPB48_018804</name>
</gene>
<dbReference type="PANTHER" id="PTHR11785">
    <property type="entry name" value="AMINO ACID TRANSPORTER"/>
    <property type="match status" value="1"/>
</dbReference>
<dbReference type="EMBL" id="JABSTR010000010">
    <property type="protein sequence ID" value="KAH9380607.1"/>
    <property type="molecule type" value="Genomic_DNA"/>
</dbReference>
<evidence type="ECO:0000256" key="4">
    <source>
        <dbReference type="ARBA" id="ARBA00023136"/>
    </source>
</evidence>
<dbReference type="Pfam" id="PF13520">
    <property type="entry name" value="AA_permease_2"/>
    <property type="match status" value="1"/>
</dbReference>
<feature type="transmembrane region" description="Helical" evidence="5">
    <location>
        <begin position="127"/>
        <end position="149"/>
    </location>
</feature>
<proteinExistence type="predicted"/>
<feature type="transmembrane region" description="Helical" evidence="5">
    <location>
        <begin position="155"/>
        <end position="173"/>
    </location>
</feature>
<reference evidence="6 7" key="1">
    <citation type="journal article" date="2020" name="Cell">
        <title>Large-Scale Comparative Analyses of Tick Genomes Elucidate Their Genetic Diversity and Vector Capacities.</title>
        <authorList>
            <consortium name="Tick Genome and Microbiome Consortium (TIGMIC)"/>
            <person name="Jia N."/>
            <person name="Wang J."/>
            <person name="Shi W."/>
            <person name="Du L."/>
            <person name="Sun Y."/>
            <person name="Zhan W."/>
            <person name="Jiang J.F."/>
            <person name="Wang Q."/>
            <person name="Zhang B."/>
            <person name="Ji P."/>
            <person name="Bell-Sakyi L."/>
            <person name="Cui X.M."/>
            <person name="Yuan T.T."/>
            <person name="Jiang B.G."/>
            <person name="Yang W.F."/>
            <person name="Lam T.T."/>
            <person name="Chang Q.C."/>
            <person name="Ding S.J."/>
            <person name="Wang X.J."/>
            <person name="Zhu J.G."/>
            <person name="Ruan X.D."/>
            <person name="Zhao L."/>
            <person name="Wei J.T."/>
            <person name="Ye R.Z."/>
            <person name="Que T.C."/>
            <person name="Du C.H."/>
            <person name="Zhou Y.H."/>
            <person name="Cheng J.X."/>
            <person name="Dai P.F."/>
            <person name="Guo W.B."/>
            <person name="Han X.H."/>
            <person name="Huang E.J."/>
            <person name="Li L.F."/>
            <person name="Wei W."/>
            <person name="Gao Y.C."/>
            <person name="Liu J.Z."/>
            <person name="Shao H.Z."/>
            <person name="Wang X."/>
            <person name="Wang C.C."/>
            <person name="Yang T.C."/>
            <person name="Huo Q.B."/>
            <person name="Li W."/>
            <person name="Chen H.Y."/>
            <person name="Chen S.E."/>
            <person name="Zhou L.G."/>
            <person name="Ni X.B."/>
            <person name="Tian J.H."/>
            <person name="Sheng Y."/>
            <person name="Liu T."/>
            <person name="Pan Y.S."/>
            <person name="Xia L.Y."/>
            <person name="Li J."/>
            <person name="Zhao F."/>
            <person name="Cao W.C."/>
        </authorList>
    </citation>
    <scope>NUCLEOTIDE SEQUENCE [LARGE SCALE GENOMIC DNA]</scope>
    <source>
        <strain evidence="6">HaeL-2018</strain>
    </source>
</reference>
<evidence type="ECO:0000256" key="1">
    <source>
        <dbReference type="ARBA" id="ARBA00004141"/>
    </source>
</evidence>
<comment type="caution">
    <text evidence="6">The sequence shown here is derived from an EMBL/GenBank/DDBJ whole genome shotgun (WGS) entry which is preliminary data.</text>
</comment>
<dbReference type="AlphaFoldDB" id="A0A9J6H1K5"/>
<dbReference type="GO" id="GO:0015179">
    <property type="term" value="F:L-amino acid transmembrane transporter activity"/>
    <property type="evidence" value="ECO:0007669"/>
    <property type="project" value="TreeGrafter"/>
</dbReference>
<evidence type="ECO:0008006" key="8">
    <source>
        <dbReference type="Google" id="ProtNLM"/>
    </source>
</evidence>
<evidence type="ECO:0000256" key="3">
    <source>
        <dbReference type="ARBA" id="ARBA00022989"/>
    </source>
</evidence>
<keyword evidence="3 5" id="KW-1133">Transmembrane helix</keyword>
<keyword evidence="4 5" id="KW-0472">Membrane</keyword>
<dbReference type="GO" id="GO:0016020">
    <property type="term" value="C:membrane"/>
    <property type="evidence" value="ECO:0007669"/>
    <property type="project" value="UniProtKB-SubCell"/>
</dbReference>
<dbReference type="PANTHER" id="PTHR11785:SF516">
    <property type="entry name" value="AMINO ACID PERMEASE_ SLC12A DOMAIN-CONTAINING PROTEIN"/>
    <property type="match status" value="1"/>
</dbReference>
<evidence type="ECO:0000313" key="6">
    <source>
        <dbReference type="EMBL" id="KAH9380607.1"/>
    </source>
</evidence>
<sequence>MDTDAVGVAFARKTWGHGMAAAMPFVIAVTVFGTTSAGLFSSSRIFFAASRQGHLPAFMSYVNMKSSVPVPAVMVRCLIAVAFTLVGSVHFLIEVNILLFTIWEALGVVCLLLLRRSMPDAPRPYRIPTVVAYFRLTVTVVLVVVTFSQASRFRYQYGVVVLVVTAGCVYYHLFVTKKIKIPGGELFSVFLQKLFYSAPCVLDVTAYVHKKGRKGSNGDVHNPHAVD</sequence>
<dbReference type="Proteomes" id="UP000821853">
    <property type="component" value="Chromosome 8"/>
</dbReference>
<dbReference type="InterPro" id="IPR050598">
    <property type="entry name" value="AminoAcid_Transporter"/>
</dbReference>
<comment type="subcellular location">
    <subcellularLocation>
        <location evidence="1">Membrane</location>
        <topology evidence="1">Multi-pass membrane protein</topology>
    </subcellularLocation>
</comment>
<dbReference type="InterPro" id="IPR002293">
    <property type="entry name" value="AA/rel_permease1"/>
</dbReference>
<keyword evidence="2 5" id="KW-0812">Transmembrane</keyword>
<accession>A0A9J6H1K5</accession>
<organism evidence="6 7">
    <name type="scientific">Haemaphysalis longicornis</name>
    <name type="common">Bush tick</name>
    <dbReference type="NCBI Taxonomy" id="44386"/>
    <lineage>
        <taxon>Eukaryota</taxon>
        <taxon>Metazoa</taxon>
        <taxon>Ecdysozoa</taxon>
        <taxon>Arthropoda</taxon>
        <taxon>Chelicerata</taxon>
        <taxon>Arachnida</taxon>
        <taxon>Acari</taxon>
        <taxon>Parasitiformes</taxon>
        <taxon>Ixodida</taxon>
        <taxon>Ixodoidea</taxon>
        <taxon>Ixodidae</taxon>
        <taxon>Haemaphysalinae</taxon>
        <taxon>Haemaphysalis</taxon>
    </lineage>
</organism>
<dbReference type="VEuPathDB" id="VectorBase:HLOH_044856"/>
<evidence type="ECO:0000313" key="7">
    <source>
        <dbReference type="Proteomes" id="UP000821853"/>
    </source>
</evidence>
<feature type="transmembrane region" description="Helical" evidence="5">
    <location>
        <begin position="68"/>
        <end position="91"/>
    </location>
</feature>
<evidence type="ECO:0000256" key="2">
    <source>
        <dbReference type="ARBA" id="ARBA00022692"/>
    </source>
</evidence>